<gene>
    <name evidence="2" type="ORF">FHE74_06800</name>
</gene>
<dbReference type="AlphaFoldDB" id="A0A5C4U468"/>
<evidence type="ECO:0000256" key="1">
    <source>
        <dbReference type="SAM" id="Phobius"/>
    </source>
</evidence>
<reference evidence="2 3" key="1">
    <citation type="submission" date="2019-06" db="EMBL/GenBank/DDBJ databases">
        <authorList>
            <person name="Li J."/>
        </authorList>
    </citation>
    <scope>NUCLEOTIDE SEQUENCE [LARGE SCALE GENOMIC DNA]</scope>
    <source>
        <strain evidence="2 3">LMG 28165</strain>
    </source>
</reference>
<name>A0A5C4U468_9CORY</name>
<keyword evidence="1" id="KW-0812">Transmembrane</keyword>
<keyword evidence="1" id="KW-0472">Membrane</keyword>
<sequence length="90" mass="10006">MSAFEWILLVCMITVGLCLLAGLALILLTKDILSRAVLSDMLFYAMVCFYLIWTIRNDTFIAYEIAILAGLVGGVMPTLSMSRVVSRGRR</sequence>
<protein>
    <submittedName>
        <fullName evidence="2">Cation:proton antiporter</fullName>
    </submittedName>
</protein>
<comment type="caution">
    <text evidence="2">The sequence shown here is derived from an EMBL/GenBank/DDBJ whole genome shotgun (WGS) entry which is preliminary data.</text>
</comment>
<feature type="transmembrane region" description="Helical" evidence="1">
    <location>
        <begin position="6"/>
        <end position="29"/>
    </location>
</feature>
<feature type="transmembrane region" description="Helical" evidence="1">
    <location>
        <begin position="61"/>
        <end position="80"/>
    </location>
</feature>
<accession>A0A5C4U468</accession>
<keyword evidence="3" id="KW-1185">Reference proteome</keyword>
<proteinExistence type="predicted"/>
<evidence type="ECO:0000313" key="2">
    <source>
        <dbReference type="EMBL" id="TNL97370.1"/>
    </source>
</evidence>
<dbReference type="Proteomes" id="UP000312032">
    <property type="component" value="Unassembled WGS sequence"/>
</dbReference>
<dbReference type="EMBL" id="VDHJ01000008">
    <property type="protein sequence ID" value="TNL97370.1"/>
    <property type="molecule type" value="Genomic_DNA"/>
</dbReference>
<organism evidence="2 3">
    <name type="scientific">Corynebacterium tapiri</name>
    <dbReference type="NCBI Taxonomy" id="1448266"/>
    <lineage>
        <taxon>Bacteria</taxon>
        <taxon>Bacillati</taxon>
        <taxon>Actinomycetota</taxon>
        <taxon>Actinomycetes</taxon>
        <taxon>Mycobacteriales</taxon>
        <taxon>Corynebacteriaceae</taxon>
        <taxon>Corynebacterium</taxon>
    </lineage>
</organism>
<dbReference type="RefSeq" id="WP_139465751.1">
    <property type="nucleotide sequence ID" value="NZ_VDHJ01000008.1"/>
</dbReference>
<feature type="transmembrane region" description="Helical" evidence="1">
    <location>
        <begin position="36"/>
        <end position="55"/>
    </location>
</feature>
<keyword evidence="1" id="KW-1133">Transmembrane helix</keyword>
<evidence type="ECO:0000313" key="3">
    <source>
        <dbReference type="Proteomes" id="UP000312032"/>
    </source>
</evidence>
<dbReference type="OrthoDB" id="4427000at2"/>